<organism evidence="2 3">
    <name type="scientific">Roseateles oligotrophus</name>
    <dbReference type="NCBI Taxonomy" id="1769250"/>
    <lineage>
        <taxon>Bacteria</taxon>
        <taxon>Pseudomonadati</taxon>
        <taxon>Pseudomonadota</taxon>
        <taxon>Betaproteobacteria</taxon>
        <taxon>Burkholderiales</taxon>
        <taxon>Sphaerotilaceae</taxon>
        <taxon>Roseateles</taxon>
    </lineage>
</organism>
<dbReference type="EMBL" id="JAJIRN010000009">
    <property type="protein sequence ID" value="MCV2370408.1"/>
    <property type="molecule type" value="Genomic_DNA"/>
</dbReference>
<keyword evidence="3" id="KW-1185">Reference proteome</keyword>
<evidence type="ECO:0000313" key="3">
    <source>
        <dbReference type="Proteomes" id="UP001209701"/>
    </source>
</evidence>
<dbReference type="Proteomes" id="UP001209701">
    <property type="component" value="Unassembled WGS sequence"/>
</dbReference>
<dbReference type="InterPro" id="IPR009506">
    <property type="entry name" value="YjiS-like"/>
</dbReference>
<evidence type="ECO:0000313" key="2">
    <source>
        <dbReference type="EMBL" id="MCV2370408.1"/>
    </source>
</evidence>
<name>A0ABT2YK35_9BURK</name>
<sequence>MTLVKKAFPFLQTLRAAWLQRQRDAQMRAELRGLDGRELLDLGLGRGELEYLLLKQD</sequence>
<reference evidence="2 3" key="1">
    <citation type="submission" date="2021-11" db="EMBL/GenBank/DDBJ databases">
        <authorList>
            <person name="Liang Q."/>
            <person name="Mou H."/>
            <person name="Liu Z."/>
        </authorList>
    </citation>
    <scope>NUCLEOTIDE SEQUENCE [LARGE SCALE GENOMIC DNA]</scope>
    <source>
        <strain evidence="2 3">CHU3</strain>
    </source>
</reference>
<accession>A0ABT2YK35</accession>
<dbReference type="Pfam" id="PF06568">
    <property type="entry name" value="YjiS-like"/>
    <property type="match status" value="1"/>
</dbReference>
<comment type="caution">
    <text evidence="2">The sequence shown here is derived from an EMBL/GenBank/DDBJ whole genome shotgun (WGS) entry which is preliminary data.</text>
</comment>
<evidence type="ECO:0000259" key="1">
    <source>
        <dbReference type="Pfam" id="PF06568"/>
    </source>
</evidence>
<dbReference type="RefSeq" id="WP_263572994.1">
    <property type="nucleotide sequence ID" value="NZ_JAJIRN010000009.1"/>
</dbReference>
<feature type="domain" description="YjiS-like" evidence="1">
    <location>
        <begin position="14"/>
        <end position="50"/>
    </location>
</feature>
<proteinExistence type="predicted"/>
<gene>
    <name evidence="2" type="ORF">LNV07_20195</name>
</gene>
<protein>
    <submittedName>
        <fullName evidence="2">DUF1127 domain-containing protein</fullName>
    </submittedName>
</protein>